<dbReference type="Proteomes" id="UP000663882">
    <property type="component" value="Unassembled WGS sequence"/>
</dbReference>
<dbReference type="InterPro" id="IPR059120">
    <property type="entry name" value="Cullin-like_AB"/>
</dbReference>
<sequence>MNEFRIYLSIETRRNFPKLTQDFLERAKTAEELTALNITSTSDSIIDDHLTSHASLLHSNSSNSMSRNNFKIYSRNSNNDKRHYNNIQLSNSSNQPSHSNKIYGQTSYDSCKDTELSHLSNLETNIPSSQNLQQPQHHYNNSLKKVEEVLIRDQLDVIYSESKALLRNERHQDLALLFKLVNRVPNATNELKKIVENHIYEMGINTIERVSGTAINDPKLYIETILDIHKKYLILVQNVFNNAQDFIIALDKVKKRLTQTAGSTTKSPELLARYCDILLRKGNKGVEETDLEEKFNQIMIVFNYVEDKDVYQKFYSRMLAKRLVGQLSASDDYEESMISKLKQAGGYEYTSKLQRMFQDIGVSKTLVPEYEKYRENHRATGIADFSILVLSSNSWPFSAPPNFILPIELKLTFDSFTDFYIHRHNGRKLTCLHQHSKGELQTFFTRQKYILQVSTYQMVVLLLFNKALNWTVERMQDETQIKSELLLQVLFGLLKSKLLVCTDINEDELDEDLKDTNIKLNYSIRLATNFKSKKLRINLNVPLKSVE</sequence>
<evidence type="ECO:0000256" key="3">
    <source>
        <dbReference type="ARBA" id="ARBA00022786"/>
    </source>
</evidence>
<evidence type="ECO:0000256" key="2">
    <source>
        <dbReference type="ARBA" id="ARBA00006019"/>
    </source>
</evidence>
<dbReference type="FunFam" id="1.20.1310.10:FF:000007">
    <property type="entry name" value="Cullin 1"/>
    <property type="match status" value="1"/>
</dbReference>
<dbReference type="GO" id="GO:0031625">
    <property type="term" value="F:ubiquitin protein ligase binding"/>
    <property type="evidence" value="ECO:0007669"/>
    <property type="project" value="InterPro"/>
</dbReference>
<dbReference type="SMART" id="SM00182">
    <property type="entry name" value="CULLIN"/>
    <property type="match status" value="1"/>
</dbReference>
<dbReference type="FunFam" id="1.20.1310.10:FF:000019">
    <property type="entry name" value="Cullin 1"/>
    <property type="match status" value="1"/>
</dbReference>
<evidence type="ECO:0000259" key="7">
    <source>
        <dbReference type="PROSITE" id="PS50069"/>
    </source>
</evidence>
<gene>
    <name evidence="8" type="ORF">RFH988_LOCUS11392</name>
</gene>
<name>A0A814CZU9_9BILA</name>
<evidence type="ECO:0000313" key="9">
    <source>
        <dbReference type="Proteomes" id="UP000663882"/>
    </source>
</evidence>
<dbReference type="Gene3D" id="3.30.230.130">
    <property type="entry name" value="Cullin, Chain C, Domain 2"/>
    <property type="match status" value="1"/>
</dbReference>
<dbReference type="InterPro" id="IPR001373">
    <property type="entry name" value="Cullin_N"/>
</dbReference>
<comment type="pathway">
    <text evidence="1">Protein modification; protein ubiquitination.</text>
</comment>
<dbReference type="SUPFAM" id="SSF75632">
    <property type="entry name" value="Cullin homology domain"/>
    <property type="match status" value="1"/>
</dbReference>
<dbReference type="Gene3D" id="1.20.1310.10">
    <property type="entry name" value="Cullin Repeats"/>
    <property type="match status" value="2"/>
</dbReference>
<accession>A0A814CZU9</accession>
<keyword evidence="3" id="KW-0833">Ubl conjugation pathway</keyword>
<dbReference type="PROSITE" id="PS50069">
    <property type="entry name" value="CULLIN_2"/>
    <property type="match status" value="1"/>
</dbReference>
<feature type="region of interest" description="Disordered" evidence="6">
    <location>
        <begin position="58"/>
        <end position="78"/>
    </location>
</feature>
<feature type="domain" description="Cullin family profile" evidence="7">
    <location>
        <begin position="266"/>
        <end position="494"/>
    </location>
</feature>
<dbReference type="SUPFAM" id="SSF74788">
    <property type="entry name" value="Cullin repeat-like"/>
    <property type="match status" value="1"/>
</dbReference>
<proteinExistence type="inferred from homology"/>
<evidence type="ECO:0000256" key="5">
    <source>
        <dbReference type="RuleBase" id="RU003829"/>
    </source>
</evidence>
<reference evidence="8" key="1">
    <citation type="submission" date="2021-02" db="EMBL/GenBank/DDBJ databases">
        <authorList>
            <person name="Nowell W R."/>
        </authorList>
    </citation>
    <scope>NUCLEOTIDE SEQUENCE</scope>
</reference>
<dbReference type="PANTHER" id="PTHR11932">
    <property type="entry name" value="CULLIN"/>
    <property type="match status" value="1"/>
</dbReference>
<evidence type="ECO:0000256" key="4">
    <source>
        <dbReference type="PROSITE-ProRule" id="PRU00330"/>
    </source>
</evidence>
<evidence type="ECO:0000313" key="8">
    <source>
        <dbReference type="EMBL" id="CAF0946599.1"/>
    </source>
</evidence>
<comment type="similarity">
    <text evidence="2 4 5">Belongs to the cullin family.</text>
</comment>
<dbReference type="InterPro" id="IPR045093">
    <property type="entry name" value="Cullin"/>
</dbReference>
<evidence type="ECO:0000256" key="6">
    <source>
        <dbReference type="SAM" id="MobiDB-lite"/>
    </source>
</evidence>
<protein>
    <recommendedName>
        <fullName evidence="7">Cullin family profile domain-containing protein</fullName>
    </recommendedName>
</protein>
<dbReference type="InterPro" id="IPR016159">
    <property type="entry name" value="Cullin_repeat-like_dom_sf"/>
</dbReference>
<dbReference type="FunFam" id="1.10.10.10:FF:000161">
    <property type="entry name" value="Cullin 1"/>
    <property type="match status" value="1"/>
</dbReference>
<dbReference type="EMBL" id="CAJNOO010000450">
    <property type="protein sequence ID" value="CAF0946599.1"/>
    <property type="molecule type" value="Genomic_DNA"/>
</dbReference>
<evidence type="ECO:0000256" key="1">
    <source>
        <dbReference type="ARBA" id="ARBA00004906"/>
    </source>
</evidence>
<dbReference type="InterPro" id="IPR016158">
    <property type="entry name" value="Cullin_homology"/>
</dbReference>
<dbReference type="OrthoDB" id="27073at2759"/>
<organism evidence="8 9">
    <name type="scientific">Rotaria sordida</name>
    <dbReference type="NCBI Taxonomy" id="392033"/>
    <lineage>
        <taxon>Eukaryota</taxon>
        <taxon>Metazoa</taxon>
        <taxon>Spiralia</taxon>
        <taxon>Gnathifera</taxon>
        <taxon>Rotifera</taxon>
        <taxon>Eurotatoria</taxon>
        <taxon>Bdelloidea</taxon>
        <taxon>Philodinida</taxon>
        <taxon>Philodinidae</taxon>
        <taxon>Rotaria</taxon>
    </lineage>
</organism>
<dbReference type="AlphaFoldDB" id="A0A814CZU9"/>
<dbReference type="InterPro" id="IPR036317">
    <property type="entry name" value="Cullin_homology_sf"/>
</dbReference>
<dbReference type="GO" id="GO:0006511">
    <property type="term" value="P:ubiquitin-dependent protein catabolic process"/>
    <property type="evidence" value="ECO:0007669"/>
    <property type="project" value="InterPro"/>
</dbReference>
<comment type="caution">
    <text evidence="8">The sequence shown here is derived from an EMBL/GenBank/DDBJ whole genome shotgun (WGS) entry which is preliminary data.</text>
</comment>
<dbReference type="Pfam" id="PF00888">
    <property type="entry name" value="Cullin"/>
    <property type="match status" value="1"/>
</dbReference>
<feature type="compositionally biased region" description="Low complexity" evidence="6">
    <location>
        <begin position="58"/>
        <end position="69"/>
    </location>
</feature>
<dbReference type="Pfam" id="PF26557">
    <property type="entry name" value="Cullin_AB"/>
    <property type="match status" value="1"/>
</dbReference>